<evidence type="ECO:0000256" key="6">
    <source>
        <dbReference type="ARBA" id="ARBA00022679"/>
    </source>
</evidence>
<comment type="catalytic activity">
    <reaction evidence="1 10">
        <text>alpha-D-galactose 1-phosphate + UDP-alpha-D-glucose = alpha-D-glucose 1-phosphate + UDP-alpha-D-galactose</text>
        <dbReference type="Rhea" id="RHEA:13989"/>
        <dbReference type="ChEBI" id="CHEBI:58336"/>
        <dbReference type="ChEBI" id="CHEBI:58601"/>
        <dbReference type="ChEBI" id="CHEBI:58885"/>
        <dbReference type="ChEBI" id="CHEBI:66914"/>
        <dbReference type="EC" id="2.7.7.12"/>
    </reaction>
</comment>
<keyword evidence="5 10" id="KW-0963">Cytoplasm</keyword>
<name>A0A7X5HUU4_9FIRM</name>
<feature type="domain" description="Galactose-1-phosphate uridyl transferase C-terminal" evidence="12">
    <location>
        <begin position="247"/>
        <end position="423"/>
    </location>
</feature>
<dbReference type="NCBIfam" id="NF003629">
    <property type="entry name" value="PRK05270.1-2"/>
    <property type="match status" value="1"/>
</dbReference>
<evidence type="ECO:0000256" key="1">
    <source>
        <dbReference type="ARBA" id="ARBA00001107"/>
    </source>
</evidence>
<dbReference type="EMBL" id="JAAEEH010000009">
    <property type="protein sequence ID" value="NDL67078.1"/>
    <property type="molecule type" value="Genomic_DNA"/>
</dbReference>
<dbReference type="Pfam" id="PF01087">
    <property type="entry name" value="GalP_UDP_transf"/>
    <property type="match status" value="1"/>
</dbReference>
<dbReference type="PIRSF" id="PIRSF006005">
    <property type="entry name" value="GalT_BS"/>
    <property type="match status" value="1"/>
</dbReference>
<proteinExistence type="inferred from homology"/>
<evidence type="ECO:0000256" key="10">
    <source>
        <dbReference type="HAMAP-Rule" id="MF_00571"/>
    </source>
</evidence>
<evidence type="ECO:0000256" key="9">
    <source>
        <dbReference type="ARBA" id="ARBA00023277"/>
    </source>
</evidence>
<evidence type="ECO:0000256" key="8">
    <source>
        <dbReference type="ARBA" id="ARBA00023144"/>
    </source>
</evidence>
<evidence type="ECO:0000313" key="13">
    <source>
        <dbReference type="EMBL" id="NDL67078.1"/>
    </source>
</evidence>
<comment type="similarity">
    <text evidence="4 10">Belongs to the galactose-1-phosphate uridylyltransferase type 2 family.</text>
</comment>
<evidence type="ECO:0000256" key="2">
    <source>
        <dbReference type="ARBA" id="ARBA00004496"/>
    </source>
</evidence>
<dbReference type="PROSITE" id="PS01163">
    <property type="entry name" value="GAL_P_UDP_TRANSF_II"/>
    <property type="match status" value="1"/>
</dbReference>
<dbReference type="GO" id="GO:0006012">
    <property type="term" value="P:galactose metabolic process"/>
    <property type="evidence" value="ECO:0007669"/>
    <property type="project" value="UniProtKB-UniRule"/>
</dbReference>
<sequence length="512" mass="58069">MSAKNIERLLGFGLAAGMMETLDIPQVRNQLLDLLQIAEPWEGQLEGEELSSPLPILEELLDDAVARGLLEDTVTERDILDAKIMAQLLPRQSELHRKFQEISREKGLEAATDFFYKLSQDANYIRMDRIARNKVWEAGTEYGSLEITINLSKPEKDPKEIAKAKHAAATNYPKCLLCLENVGFAGNLNHPARSNHRVLPLTLNGEPWYFQYSPYVYYNEHAIIFKEEHVPMKISRETFQRLLDFVELFPHYFVGSNADLPIVGGSILSHDHFQGGHHVFPMEVAKVTRRFSHPRYPGMVVENLKWPLSVVRASGRDKGQLVDFAMEVFETWKTWEDRDLKIHAFTDGTPHNTVTPIARINAKGEFELDLVLRNNRQDESHPDGIFHPHAHLHHIKKENIGLIEVMGLAVLPARLDQELLEVRDLLAGAKGLEELDPGMEHHRAWARELLGKYGNRHGAEEAMELVKAEVGVKFGQVLDCAGVYKMDGPGQAGLLRFQREGLGMGEPREVRE</sequence>
<evidence type="ECO:0000313" key="14">
    <source>
        <dbReference type="Proteomes" id="UP000461585"/>
    </source>
</evidence>
<comment type="caution">
    <text evidence="13">The sequence shown here is derived from an EMBL/GenBank/DDBJ whole genome shotgun (WGS) entry which is preliminary data.</text>
</comment>
<feature type="domain" description="Galactose-1-phosphate uridyl transferase N-terminal" evidence="11">
    <location>
        <begin position="57"/>
        <end position="231"/>
    </location>
</feature>
<dbReference type="Pfam" id="PF02744">
    <property type="entry name" value="GalP_UDP_tr_C"/>
    <property type="match status" value="1"/>
</dbReference>
<gene>
    <name evidence="10" type="primary">galT</name>
    <name evidence="13" type="ORF">GXN74_04855</name>
</gene>
<comment type="pathway">
    <text evidence="3 10">Carbohydrate metabolism; galactose metabolism.</text>
</comment>
<keyword evidence="8 10" id="KW-0299">Galactose metabolism</keyword>
<dbReference type="HAMAP" id="MF_00571">
    <property type="entry name" value="GalP_UDP_trans"/>
    <property type="match status" value="1"/>
</dbReference>
<dbReference type="InterPro" id="IPR000766">
    <property type="entry name" value="GalP_uridyl_Trfase_II"/>
</dbReference>
<evidence type="ECO:0000259" key="11">
    <source>
        <dbReference type="Pfam" id="PF01087"/>
    </source>
</evidence>
<reference evidence="13 14" key="1">
    <citation type="submission" date="2020-01" db="EMBL/GenBank/DDBJ databases">
        <title>Anaeroalcalibacter tamaniensis gen. nov., sp. nov., moderately halophilic strictly anaerobic fermenter bacterium from mud volcano of Taman peninsula.</title>
        <authorList>
            <person name="Frolova A."/>
            <person name="Merkel A.Y."/>
            <person name="Slobodkin A.I."/>
        </authorList>
    </citation>
    <scope>NUCLEOTIDE SEQUENCE [LARGE SCALE GENOMIC DNA]</scope>
    <source>
        <strain evidence="13 14">F-3ap</strain>
    </source>
</reference>
<evidence type="ECO:0000259" key="12">
    <source>
        <dbReference type="Pfam" id="PF02744"/>
    </source>
</evidence>
<dbReference type="InterPro" id="IPR023425">
    <property type="entry name" value="GalP_uridyl_Trfase_II_CS"/>
</dbReference>
<dbReference type="PANTHER" id="PTHR39191:SF1">
    <property type="entry name" value="DUF4922 DOMAIN-CONTAINING PROTEIN"/>
    <property type="match status" value="1"/>
</dbReference>
<dbReference type="EC" id="2.7.7.12" evidence="10"/>
<dbReference type="AlphaFoldDB" id="A0A7X5HUU4"/>
<evidence type="ECO:0000256" key="5">
    <source>
        <dbReference type="ARBA" id="ARBA00022490"/>
    </source>
</evidence>
<evidence type="ECO:0000256" key="3">
    <source>
        <dbReference type="ARBA" id="ARBA00004947"/>
    </source>
</evidence>
<dbReference type="Proteomes" id="UP000461585">
    <property type="component" value="Unassembled WGS sequence"/>
</dbReference>
<evidence type="ECO:0000256" key="7">
    <source>
        <dbReference type="ARBA" id="ARBA00022695"/>
    </source>
</evidence>
<dbReference type="PANTHER" id="PTHR39191">
    <property type="entry name" value="GALACTOSE-1-PHOSPHATE URIDYLYLTRANSFERASE"/>
    <property type="match status" value="1"/>
</dbReference>
<keyword evidence="14" id="KW-1185">Reference proteome</keyword>
<evidence type="ECO:0000256" key="4">
    <source>
        <dbReference type="ARBA" id="ARBA00008706"/>
    </source>
</evidence>
<protein>
    <recommendedName>
        <fullName evidence="10">Galactose-1-phosphate uridylyltransferase</fullName>
        <shortName evidence="10">Gal-1-P uridylyltransferase</shortName>
        <ecNumber evidence="10">2.7.7.12</ecNumber>
    </recommendedName>
    <alternativeName>
        <fullName evidence="10">UDP-glucose--hexose-1-phosphate uridylyltransferase</fullName>
    </alternativeName>
</protein>
<keyword evidence="9 10" id="KW-0119">Carbohydrate metabolism</keyword>
<accession>A0A7X5HUU4</accession>
<dbReference type="InterPro" id="IPR005850">
    <property type="entry name" value="GalP_Utransf_C"/>
</dbReference>
<keyword evidence="7 10" id="KW-0548">Nucleotidyltransferase</keyword>
<dbReference type="InterPro" id="IPR005849">
    <property type="entry name" value="GalP_Utransf_N"/>
</dbReference>
<keyword evidence="6 10" id="KW-0808">Transferase</keyword>
<comment type="subcellular location">
    <subcellularLocation>
        <location evidence="2 10">Cytoplasm</location>
    </subcellularLocation>
</comment>
<dbReference type="GO" id="GO:0005737">
    <property type="term" value="C:cytoplasm"/>
    <property type="evidence" value="ECO:0007669"/>
    <property type="project" value="UniProtKB-SubCell"/>
</dbReference>
<dbReference type="RefSeq" id="WP_162369802.1">
    <property type="nucleotide sequence ID" value="NZ_JAAEEH010000009.1"/>
</dbReference>
<dbReference type="UniPathway" id="UPA00214"/>
<dbReference type="GO" id="GO:0008108">
    <property type="term" value="F:UDP-glucose:hexose-1-phosphate uridylyltransferase activity"/>
    <property type="evidence" value="ECO:0007669"/>
    <property type="project" value="UniProtKB-UniRule"/>
</dbReference>
<organism evidence="13 14">
    <name type="scientific">Anaerotalea alkaliphila</name>
    <dbReference type="NCBI Taxonomy" id="2662126"/>
    <lineage>
        <taxon>Bacteria</taxon>
        <taxon>Bacillati</taxon>
        <taxon>Bacillota</taxon>
        <taxon>Clostridia</taxon>
        <taxon>Eubacteriales</taxon>
        <taxon>Anaerotalea</taxon>
    </lineage>
</organism>